<evidence type="ECO:0000313" key="1">
    <source>
        <dbReference type="EMBL" id="CBI09425.1"/>
    </source>
</evidence>
<proteinExistence type="predicted"/>
<gene>
    <name evidence="1" type="ORF">CARN7_0153</name>
</gene>
<name>E6QQA4_9ZZZZ</name>
<comment type="caution">
    <text evidence="1">The sequence shown here is derived from an EMBL/GenBank/DDBJ whole genome shotgun (WGS) entry which is preliminary data.</text>
</comment>
<dbReference type="AlphaFoldDB" id="E6QQA4"/>
<reference evidence="1" key="1">
    <citation type="submission" date="2009-10" db="EMBL/GenBank/DDBJ databases">
        <title>Diversity of trophic interactions inside an arsenic-rich microbial ecosystem.</title>
        <authorList>
            <person name="Bertin P.N."/>
            <person name="Heinrich-Salmeron A."/>
            <person name="Pelletier E."/>
            <person name="Goulhen-Chollet F."/>
            <person name="Arsene-Ploetze F."/>
            <person name="Gallien S."/>
            <person name="Calteau A."/>
            <person name="Vallenet D."/>
            <person name="Casiot C."/>
            <person name="Chane-Woon-Ming B."/>
            <person name="Giloteaux L."/>
            <person name="Barakat M."/>
            <person name="Bonnefoy V."/>
            <person name="Bruneel O."/>
            <person name="Chandler M."/>
            <person name="Cleiss J."/>
            <person name="Duran R."/>
            <person name="Elbaz-Poulichet F."/>
            <person name="Fonknechten N."/>
            <person name="Lauga B."/>
            <person name="Mornico D."/>
            <person name="Ortet P."/>
            <person name="Schaeffer C."/>
            <person name="Siguier P."/>
            <person name="Alexander Thil Smith A."/>
            <person name="Van Dorsselaer A."/>
            <person name="Weissenbach J."/>
            <person name="Medigue C."/>
            <person name="Le Paslier D."/>
        </authorList>
    </citation>
    <scope>NUCLEOTIDE SEQUENCE</scope>
</reference>
<dbReference type="EMBL" id="CABR01000031">
    <property type="protein sequence ID" value="CBI09425.1"/>
    <property type="molecule type" value="Genomic_DNA"/>
</dbReference>
<organism evidence="1">
    <name type="scientific">mine drainage metagenome</name>
    <dbReference type="NCBI Taxonomy" id="410659"/>
    <lineage>
        <taxon>unclassified sequences</taxon>
        <taxon>metagenomes</taxon>
        <taxon>ecological metagenomes</taxon>
    </lineage>
</organism>
<accession>E6QQA4</accession>
<protein>
    <submittedName>
        <fullName evidence="1">Uncharacterized protein</fullName>
    </submittedName>
</protein>
<sequence>MKFFVKEVKYYDITASTRTERGIPEYTPITTLDLACHSSLYDSIISPDIVTLKEYYYQKHADFWFCRFFGKWQDNIA</sequence>